<dbReference type="InterPro" id="IPR018537">
    <property type="entry name" value="Peptidoglycan-bd_3"/>
</dbReference>
<name>A0A8E1C3I1_9SPHN</name>
<proteinExistence type="predicted"/>
<comment type="caution">
    <text evidence="3">The sequence shown here is derived from an EMBL/GenBank/DDBJ whole genome shotgun (WGS) entry which is preliminary data.</text>
</comment>
<feature type="domain" description="Peptidoglycan binding" evidence="2">
    <location>
        <begin position="96"/>
        <end position="178"/>
    </location>
</feature>
<dbReference type="InterPro" id="IPR008565">
    <property type="entry name" value="TtsA-like_GH18_dom"/>
</dbReference>
<dbReference type="SUPFAM" id="SSF53955">
    <property type="entry name" value="Lysozyme-like"/>
    <property type="match status" value="1"/>
</dbReference>
<dbReference type="InterPro" id="IPR023346">
    <property type="entry name" value="Lysozyme-like_dom_sf"/>
</dbReference>
<dbReference type="Proteomes" id="UP000028135">
    <property type="component" value="Unassembled WGS sequence"/>
</dbReference>
<dbReference type="CDD" id="cd13926">
    <property type="entry name" value="N-acetylmuramidase_GH108"/>
    <property type="match status" value="1"/>
</dbReference>
<dbReference type="AlphaFoldDB" id="A0A8E1C3I1"/>
<feature type="domain" description="TtsA-like Glycoside hydrolase family 108" evidence="1">
    <location>
        <begin position="8"/>
        <end position="90"/>
    </location>
</feature>
<evidence type="ECO:0000259" key="2">
    <source>
        <dbReference type="Pfam" id="PF09374"/>
    </source>
</evidence>
<protein>
    <recommendedName>
        <fullName evidence="5">Secretion activating protein</fullName>
    </recommendedName>
</protein>
<evidence type="ECO:0000259" key="1">
    <source>
        <dbReference type="Pfam" id="PF05838"/>
    </source>
</evidence>
<evidence type="ECO:0008006" key="5">
    <source>
        <dbReference type="Google" id="ProtNLM"/>
    </source>
</evidence>
<dbReference type="EMBL" id="JANF02000027">
    <property type="protein sequence ID" value="KER37295.1"/>
    <property type="molecule type" value="Genomic_DNA"/>
</dbReference>
<dbReference type="RefSeq" id="WP_020820795.1">
    <property type="nucleotide sequence ID" value="NZ_JANF02000027.1"/>
</dbReference>
<evidence type="ECO:0000313" key="4">
    <source>
        <dbReference type="Proteomes" id="UP000028135"/>
    </source>
</evidence>
<dbReference type="Pfam" id="PF05838">
    <property type="entry name" value="Glyco_hydro_108"/>
    <property type="match status" value="1"/>
</dbReference>
<evidence type="ECO:0000313" key="3">
    <source>
        <dbReference type="EMBL" id="KER37295.1"/>
    </source>
</evidence>
<gene>
    <name evidence="3" type="ORF">AL00_06395</name>
</gene>
<sequence>MTIDKLIDDVIRREGGFSDHPNDRGGPTNWGITQQVARAYGYLGDMRALPRSAAVNIYRTRYWTGPKFDQVAAICPAIGDELFDTGINMGPATAGKFLQRALNALNRGAKDYPDIGTDGQIGPMTLAALKSFMVKRGAEGGEVLRKALDGLQCARYVEIAENNPTQESFVYGWIANRVGQ</sequence>
<reference evidence="3 4" key="1">
    <citation type="submission" date="2014-05" db="EMBL/GenBank/DDBJ databases">
        <title>Genome Announcement of Sphingobium lucknowense F2.</title>
        <authorList>
            <person name="Lal R."/>
            <person name="Negi V."/>
            <person name="Lata P."/>
            <person name="Sangwan N."/>
            <person name="Gupta S.K."/>
            <person name="Rao D.L.N."/>
            <person name="Das S."/>
        </authorList>
    </citation>
    <scope>NUCLEOTIDE SEQUENCE [LARGE SCALE GENOMIC DNA]</scope>
    <source>
        <strain evidence="3 4">F2</strain>
    </source>
</reference>
<dbReference type="Pfam" id="PF09374">
    <property type="entry name" value="PG_binding_3"/>
    <property type="match status" value="1"/>
</dbReference>
<dbReference type="Gene3D" id="1.20.141.10">
    <property type="entry name" value="Chitosanase, subunit A, domain 1"/>
    <property type="match status" value="1"/>
</dbReference>
<accession>A0A8E1C3I1</accession>
<organism evidence="3 4">
    <name type="scientific">Sphingobium indicum F2</name>
    <dbReference type="NCBI Taxonomy" id="1450518"/>
    <lineage>
        <taxon>Bacteria</taxon>
        <taxon>Pseudomonadati</taxon>
        <taxon>Pseudomonadota</taxon>
        <taxon>Alphaproteobacteria</taxon>
        <taxon>Sphingomonadales</taxon>
        <taxon>Sphingomonadaceae</taxon>
        <taxon>Sphingobium</taxon>
    </lineage>
</organism>